<dbReference type="Pfam" id="PF03331">
    <property type="entry name" value="LpxC"/>
    <property type="match status" value="1"/>
</dbReference>
<evidence type="ECO:0000256" key="8">
    <source>
        <dbReference type="ARBA" id="ARBA00022801"/>
    </source>
</evidence>
<dbReference type="InterPro" id="IPR011334">
    <property type="entry name" value="UDP-acyl_GlcNac_deAcase_C"/>
</dbReference>
<evidence type="ECO:0000256" key="9">
    <source>
        <dbReference type="ARBA" id="ARBA00022833"/>
    </source>
</evidence>
<dbReference type="PANTHER" id="PTHR33694">
    <property type="entry name" value="UDP-3-O-ACYL-N-ACETYLGLUCOSAMINE DEACETYLASE 1, MITOCHONDRIAL-RELATED"/>
    <property type="match status" value="1"/>
</dbReference>
<dbReference type="GO" id="GO:0103117">
    <property type="term" value="F:UDP-3-O-acyl-N-acetylglucosamine deacetylase activity"/>
    <property type="evidence" value="ECO:0007669"/>
    <property type="project" value="UniProtKB-UniRule"/>
</dbReference>
<name>A0A6H1Q3L2_9PROT</name>
<dbReference type="PANTHER" id="PTHR33694:SF1">
    <property type="entry name" value="UDP-3-O-ACYL-N-ACETYLGLUCOSAMINE DEACETYLASE 1, MITOCHONDRIAL-RELATED"/>
    <property type="match status" value="1"/>
</dbReference>
<feature type="binding site" evidence="12">
    <location>
        <position position="242"/>
    </location>
    <ligand>
        <name>Zn(2+)</name>
        <dbReference type="ChEBI" id="CHEBI:29105"/>
    </ligand>
</feature>
<evidence type="ECO:0000256" key="2">
    <source>
        <dbReference type="ARBA" id="ARBA00002923"/>
    </source>
</evidence>
<keyword evidence="7 12" id="KW-0479">Metal-binding</keyword>
<dbReference type="InterPro" id="IPR020568">
    <property type="entry name" value="Ribosomal_Su5_D2-typ_SF"/>
</dbReference>
<dbReference type="GO" id="GO:0009245">
    <property type="term" value="P:lipid A biosynthetic process"/>
    <property type="evidence" value="ECO:0007669"/>
    <property type="project" value="UniProtKB-UniRule"/>
</dbReference>
<dbReference type="Gene3D" id="3.30.230.20">
    <property type="entry name" value="lpxc deacetylase, domain 1"/>
    <property type="match status" value="1"/>
</dbReference>
<keyword evidence="10 12" id="KW-0443">Lipid metabolism</keyword>
<comment type="cofactor">
    <cofactor evidence="1 12">
        <name>Zn(2+)</name>
        <dbReference type="ChEBI" id="CHEBI:29105"/>
    </cofactor>
</comment>
<evidence type="ECO:0000313" key="13">
    <source>
        <dbReference type="EMBL" id="QIZ21381.1"/>
    </source>
</evidence>
<organism evidence="13 14">
    <name type="scientific">Candidatus Pelagibacter giovannonii</name>
    <dbReference type="NCBI Taxonomy" id="2563896"/>
    <lineage>
        <taxon>Bacteria</taxon>
        <taxon>Pseudomonadati</taxon>
        <taxon>Pseudomonadota</taxon>
        <taxon>Alphaproteobacteria</taxon>
        <taxon>Candidatus Pelagibacterales</taxon>
        <taxon>Candidatus Pelagibacteraceae</taxon>
        <taxon>Candidatus Pelagibacter</taxon>
    </lineage>
</organism>
<reference evidence="13 14" key="1">
    <citation type="journal article" date="2020" name="Nat. Microbiol.">
        <title>Lysogenic host-virus interactions in SAR11 marine bacteria.</title>
        <authorList>
            <person name="Morris R.M."/>
            <person name="Cain K.R."/>
            <person name="Hvorecny K.L."/>
            <person name="Kollman J.M."/>
        </authorList>
    </citation>
    <scope>NUCLEOTIDE SEQUENCE [LARGE SCALE GENOMIC DNA]</scope>
    <source>
        <strain evidence="13 14">NP1</strain>
    </source>
</reference>
<dbReference type="GO" id="GO:0046872">
    <property type="term" value="F:metal ion binding"/>
    <property type="evidence" value="ECO:0007669"/>
    <property type="project" value="UniProtKB-KW"/>
</dbReference>
<comment type="catalytic activity">
    <reaction evidence="11 12">
        <text>a UDP-3-O-[(3R)-3-hydroxyacyl]-N-acetyl-alpha-D-glucosamine + H2O = a UDP-3-O-[(3R)-3-hydroxyacyl]-alpha-D-glucosamine + acetate</text>
        <dbReference type="Rhea" id="RHEA:67816"/>
        <dbReference type="ChEBI" id="CHEBI:15377"/>
        <dbReference type="ChEBI" id="CHEBI:30089"/>
        <dbReference type="ChEBI" id="CHEBI:137740"/>
        <dbReference type="ChEBI" id="CHEBI:173225"/>
        <dbReference type="EC" id="3.5.1.108"/>
    </reaction>
</comment>
<comment type="similarity">
    <text evidence="12">Belongs to the LpxC family.</text>
</comment>
<dbReference type="KEGG" id="peg:E5R92_06255"/>
<dbReference type="SUPFAM" id="SSF54211">
    <property type="entry name" value="Ribosomal protein S5 domain 2-like"/>
    <property type="match status" value="2"/>
</dbReference>
<keyword evidence="6 12" id="KW-0441">Lipid A biosynthesis</keyword>
<feature type="binding site" evidence="12">
    <location>
        <position position="81"/>
    </location>
    <ligand>
        <name>Zn(2+)</name>
        <dbReference type="ChEBI" id="CHEBI:29105"/>
    </ligand>
</feature>
<evidence type="ECO:0000256" key="5">
    <source>
        <dbReference type="ARBA" id="ARBA00022516"/>
    </source>
</evidence>
<dbReference type="AlphaFoldDB" id="A0A6H1Q3L2"/>
<dbReference type="HAMAP" id="MF_00388">
    <property type="entry name" value="LpxC"/>
    <property type="match status" value="1"/>
</dbReference>
<evidence type="ECO:0000256" key="7">
    <source>
        <dbReference type="ARBA" id="ARBA00022723"/>
    </source>
</evidence>
<comment type="pathway">
    <text evidence="3 12">Glycolipid biosynthesis; lipid IV(A) biosynthesis; lipid IV(A) from (3R)-3-hydroxytetradecanoyl-[acyl-carrier-protein] and UDP-N-acetyl-alpha-D-glucosamine: step 2/6.</text>
</comment>
<sequence length="306" mass="34040">MSVLNQKTINRDITFKGVGLHSGGNVTMTVKPAKPNSGILFKRIDIKENNIIVPNIFNVSSAVFCTTIANESGVSISTIEHLMGALYGLGIDNALVEIDNQEVPILDGSAKLFIEEISKAGIKNSEAPIKIIKIEKRIELNDGKKTISIEPSKVSLDIDFELKYENSLIGTQRNFVNVFESDLTDIYNSRTFCLFEDIEKLKEMGLAQGGSLENAIVVKNNEILNEEGLRNKKEFVNHKILDCMGDLYLAGYKIIGKVVCSQGGHKLTNQLLRQVFQQDENFSLIEITEKHLPNTFINKSHLRSIA</sequence>
<dbReference type="RefSeq" id="WP_168607238.1">
    <property type="nucleotide sequence ID" value="NZ_CP038852.1"/>
</dbReference>
<evidence type="ECO:0000256" key="10">
    <source>
        <dbReference type="ARBA" id="ARBA00023098"/>
    </source>
</evidence>
<keyword evidence="14" id="KW-1185">Reference proteome</keyword>
<evidence type="ECO:0000313" key="14">
    <source>
        <dbReference type="Proteomes" id="UP000501094"/>
    </source>
</evidence>
<feature type="binding site" evidence="12">
    <location>
        <position position="238"/>
    </location>
    <ligand>
        <name>Zn(2+)</name>
        <dbReference type="ChEBI" id="CHEBI:29105"/>
    </ligand>
</feature>
<evidence type="ECO:0000256" key="1">
    <source>
        <dbReference type="ARBA" id="ARBA00001947"/>
    </source>
</evidence>
<dbReference type="GO" id="GO:0016020">
    <property type="term" value="C:membrane"/>
    <property type="evidence" value="ECO:0007669"/>
    <property type="project" value="GOC"/>
</dbReference>
<dbReference type="UniPathway" id="UPA00359">
    <property type="reaction ID" value="UER00478"/>
</dbReference>
<evidence type="ECO:0000256" key="11">
    <source>
        <dbReference type="ARBA" id="ARBA00024535"/>
    </source>
</evidence>
<evidence type="ECO:0000256" key="12">
    <source>
        <dbReference type="HAMAP-Rule" id="MF_00388"/>
    </source>
</evidence>
<dbReference type="InterPro" id="IPR015870">
    <property type="entry name" value="UDP-acyl_N-AcGlcN_deAcase_N"/>
</dbReference>
<evidence type="ECO:0000256" key="4">
    <source>
        <dbReference type="ARBA" id="ARBA00012745"/>
    </source>
</evidence>
<evidence type="ECO:0000256" key="6">
    <source>
        <dbReference type="ARBA" id="ARBA00022556"/>
    </source>
</evidence>
<keyword evidence="5 12" id="KW-0444">Lipid biosynthesis</keyword>
<proteinExistence type="inferred from homology"/>
<keyword evidence="8 12" id="KW-0378">Hydrolase</keyword>
<dbReference type="EMBL" id="CP038852">
    <property type="protein sequence ID" value="QIZ21381.1"/>
    <property type="molecule type" value="Genomic_DNA"/>
</dbReference>
<dbReference type="Proteomes" id="UP000501094">
    <property type="component" value="Chromosome"/>
</dbReference>
<dbReference type="NCBIfam" id="TIGR00325">
    <property type="entry name" value="lpxC"/>
    <property type="match status" value="1"/>
</dbReference>
<feature type="active site" description="Proton donor" evidence="12">
    <location>
        <position position="265"/>
    </location>
</feature>
<evidence type="ECO:0000256" key="3">
    <source>
        <dbReference type="ARBA" id="ARBA00005002"/>
    </source>
</evidence>
<keyword evidence="9 12" id="KW-0862">Zinc</keyword>
<gene>
    <name evidence="12 13" type="primary">lpxC</name>
    <name evidence="13" type="ORF">E5R92_06255</name>
</gene>
<accession>A0A6H1Q3L2</accession>
<dbReference type="Gene3D" id="3.30.1700.10">
    <property type="entry name" value="lpxc deacetylase, domain 2"/>
    <property type="match status" value="1"/>
</dbReference>
<dbReference type="EC" id="3.5.1.108" evidence="4 12"/>
<protein>
    <recommendedName>
        <fullName evidence="4 12">UDP-3-O-acyl-N-acetylglucosamine deacetylase</fullName>
        <shortName evidence="12">UDP-3-O-acyl-GlcNAc deacetylase</shortName>
        <ecNumber evidence="4 12">3.5.1.108</ecNumber>
    </recommendedName>
    <alternativeName>
        <fullName evidence="12">UDP-3-O-[R-3-hydroxymyristoyl]-N-acetylglucosamine deacetylase</fullName>
    </alternativeName>
</protein>
<dbReference type="InterPro" id="IPR004463">
    <property type="entry name" value="UDP-acyl_GlcNac_deAcase"/>
</dbReference>
<comment type="function">
    <text evidence="2 12">Catalyzes the hydrolysis of UDP-3-O-myristoyl-N-acetylglucosamine to form UDP-3-O-myristoylglucosamine and acetate, the committed step in lipid A biosynthesis.</text>
</comment>